<evidence type="ECO:0000313" key="3">
    <source>
        <dbReference type="EMBL" id="VFK66430.1"/>
    </source>
</evidence>
<accession>A0A451AK67</accession>
<dbReference type="InterPro" id="IPR000157">
    <property type="entry name" value="TIR_dom"/>
</dbReference>
<keyword evidence="1" id="KW-0812">Transmembrane</keyword>
<dbReference type="Gene3D" id="2.130.10.10">
    <property type="entry name" value="YVTN repeat-like/Quinoprotein amine dehydrogenase"/>
    <property type="match status" value="1"/>
</dbReference>
<dbReference type="InterPro" id="IPR035897">
    <property type="entry name" value="Toll_tir_struct_dom_sf"/>
</dbReference>
<dbReference type="InterPro" id="IPR049052">
    <property type="entry name" value="nSTAND1"/>
</dbReference>
<evidence type="ECO:0000313" key="4">
    <source>
        <dbReference type="EMBL" id="VFK72021.1"/>
    </source>
</evidence>
<evidence type="ECO:0000256" key="1">
    <source>
        <dbReference type="SAM" id="Phobius"/>
    </source>
</evidence>
<feature type="domain" description="TIR" evidence="2">
    <location>
        <begin position="1"/>
        <end position="130"/>
    </location>
</feature>
<dbReference type="SUPFAM" id="SSF50969">
    <property type="entry name" value="YVTN repeat-like/Quinoprotein amine dehydrogenase"/>
    <property type="match status" value="1"/>
</dbReference>
<dbReference type="Pfam" id="PF13676">
    <property type="entry name" value="TIR_2"/>
    <property type="match status" value="1"/>
</dbReference>
<dbReference type="SUPFAM" id="SSF82171">
    <property type="entry name" value="DPP6 N-terminal domain-like"/>
    <property type="match status" value="1"/>
</dbReference>
<dbReference type="SUPFAM" id="SSF81901">
    <property type="entry name" value="HCP-like"/>
    <property type="match status" value="1"/>
</dbReference>
<dbReference type="InterPro" id="IPR015943">
    <property type="entry name" value="WD40/YVTN_repeat-like_dom_sf"/>
</dbReference>
<dbReference type="SUPFAM" id="SSF52540">
    <property type="entry name" value="P-loop containing nucleoside triphosphate hydrolases"/>
    <property type="match status" value="1"/>
</dbReference>
<dbReference type="Gene3D" id="3.40.50.10140">
    <property type="entry name" value="Toll/interleukin-1 receptor homology (TIR) domain"/>
    <property type="match status" value="1"/>
</dbReference>
<dbReference type="InterPro" id="IPR011990">
    <property type="entry name" value="TPR-like_helical_dom_sf"/>
</dbReference>
<dbReference type="EMBL" id="CAADFZ010000093">
    <property type="protein sequence ID" value="VFK66430.1"/>
    <property type="molecule type" value="Genomic_DNA"/>
</dbReference>
<dbReference type="EMBL" id="CAADGD010000092">
    <property type="protein sequence ID" value="VFK72021.1"/>
    <property type="molecule type" value="Genomic_DNA"/>
</dbReference>
<sequence>MARIFLSHATRDKEKALALLEWLREQGYERTFLDSDQDTGIPAGADWERALYRELERSQALVILLTRHWTDSKWCFAEFTQARALGKAIFPVIETPVGELVVGGDLQAINLTHERNDGLQRLARALAEVSLSSAEGFEFREGISPFPGFSAFSEAQAAVFFGREDDIGALIERLRRTRTQGGARFIPILGASGSGKSSLMRAGLLPRLKRDPDNWCVIDPFRPYPDASADPANRLIAQLLAAARGSVPAQPGGSSPALPIDVWREQMKSNDPAPALQAIAETIRDNTGRLDASLLITIDQAEELFALADKPQRQAFMALLSHALDGTLPYFAVATMRSEYLGELQGAPGLSVRFEPYNLQPMPLERIGALVRGPARLAHLEVEDGLVAELMSDAGTSDALPLIAFTLQRLYEVERDGGKLTHAGYIALGDPDHGLTPLDNAVRKTVEEALPTKQRTAGQDKALKRAFIPNLVEINADGNFVRRPAVLDRLPEIARDDLQGLIDARLLVTRSERVGDIEQTIVEVAHEALFRVWDWLATWINEEKDLLVGRMRIEQAFEDWLALMVEDREQHKGLLGGVLLERARQWITDRSDAFDAEEQSYIRNSIDHADALVEQEKEKERRAARLRRRLLVTAVAAAVIFAVASVVVGIFWRDSEEARRQLTEREQDLKERTRHGAKLGIERAKASAKEGKLDKALNATIEAGKNAIAVEDLELQEIVTVLLDEQLRKKARLKVFPPRNSYNTGKHIGFQGQEHLVFELLGGILIWDSSDGTARWVMPSPPTYGSRVIMHPNGRFSAHLGRDLSNAAFLDIDSGKTILRLEGEFYAEKPQFAAQAPVAALLEKKGKGIRIIHLENPKIGSRIDLGNETLQINEDNPVRLFAGWQSKKRLLGKPLFDKLRLAASGDKLLLPFERGCLQVRLTGDPKHAATTLILYRERPNLPNATGYPSPDGDSVFIVGESGGYGLWSLAKRDWVWKDSSGGSVNKAKFSPTGRRLLVDDGTRYLLWNIASKDSGAKIEVTSTGRKFLGFTPDEKGFLYADDRDLHLVASPVGNPWMNALFPSNEAKISDEVLLITTSSIEYAGLSADRNLLVVSEEAGTSTWNINPSSIEPLVTLPQKSIKGESGSLSVTSIALGDRKNTLWVGTDKGSVLAYSLAQPDKPRINLRLPSGTIIAGIAPGNAGDALILTGKRIGKAVKVSFHYWNGTERYLVAEVDNFSPGKNGENIVFAESTTVAVIIFDSAVYRVAGRDVTKILDIEDNRKIEKLALSANGISLAIVEQSKTQEGLTRVMVRRNDEFQMVWEGKTSHIGDHVTVELDPMGRYFAFSLSKNRNLDELVLRDLETGNRWDELPYRSILGFRPDGKLLIKNNYNDTLGKPLRDIAGQPLPVIPVPSLNESIFGSNRLIASLGNRSLITEIYFEVWQTFLHHPNLQRRIIRDVSQSTVLVDAENRILVGKRDGTIGIVPLYSLESLLYAARARQISQPAVTKNVPVVMPMQSGKVHLCDRLAAHPDDPRRVAIGVTRDTFDEGEAEEACQVALEQKERKEGESENGTDSRIRWRYQYARALGEGASRTASIEHYRHASDLGYPMASFALAKAHEEGWRDNEGNWIVEKDPNKATDLYQQAYKGDVRMAASSLARIHFQRDSPNLHRTSIERLEKLATEGDKWAHKELADLYDGKYPSTKVNRIPEKALFHHLLAAGLAANTPYREQFRRKHQVAAHNHAALMDIETAAEIVKAAECWEIGKQRSDVMKIDEKGKVLAVCGN</sequence>
<feature type="transmembrane region" description="Helical" evidence="1">
    <location>
        <begin position="630"/>
        <end position="652"/>
    </location>
</feature>
<dbReference type="SUPFAM" id="SSF52200">
    <property type="entry name" value="Toll/Interleukin receptor TIR domain"/>
    <property type="match status" value="1"/>
</dbReference>
<dbReference type="InterPro" id="IPR027417">
    <property type="entry name" value="P-loop_NTPase"/>
</dbReference>
<proteinExistence type="predicted"/>
<dbReference type="GO" id="GO:0007165">
    <property type="term" value="P:signal transduction"/>
    <property type="evidence" value="ECO:0007669"/>
    <property type="project" value="InterPro"/>
</dbReference>
<keyword evidence="1" id="KW-0472">Membrane</keyword>
<evidence type="ECO:0000259" key="2">
    <source>
        <dbReference type="PROSITE" id="PS50104"/>
    </source>
</evidence>
<dbReference type="SMART" id="SM00255">
    <property type="entry name" value="TIR"/>
    <property type="match status" value="1"/>
</dbReference>
<protein>
    <submittedName>
        <fullName evidence="3">AAA ATPase domain-containing protein</fullName>
    </submittedName>
</protein>
<dbReference type="InterPro" id="IPR011044">
    <property type="entry name" value="Quino_amine_DH_bsu"/>
</dbReference>
<gene>
    <name evidence="3" type="ORF">BECKUNK1418G_GA0071005_10932</name>
    <name evidence="4" type="ORF">BECKUNK1418H_GA0071006_10922</name>
</gene>
<dbReference type="Gene3D" id="1.25.40.10">
    <property type="entry name" value="Tetratricopeptide repeat domain"/>
    <property type="match status" value="1"/>
</dbReference>
<reference evidence="3" key="1">
    <citation type="submission" date="2019-02" db="EMBL/GenBank/DDBJ databases">
        <authorList>
            <person name="Gruber-Vodicka R. H."/>
            <person name="Seah K. B. B."/>
        </authorList>
    </citation>
    <scope>NUCLEOTIDE SEQUENCE</scope>
    <source>
        <strain evidence="4">BECK_BY19</strain>
        <strain evidence="3">BECK_BY8</strain>
    </source>
</reference>
<dbReference type="PROSITE" id="PS50104">
    <property type="entry name" value="TIR"/>
    <property type="match status" value="1"/>
</dbReference>
<organism evidence="3">
    <name type="scientific">Candidatus Kentrum sp. UNK</name>
    <dbReference type="NCBI Taxonomy" id="2126344"/>
    <lineage>
        <taxon>Bacteria</taxon>
        <taxon>Pseudomonadati</taxon>
        <taxon>Pseudomonadota</taxon>
        <taxon>Gammaproteobacteria</taxon>
        <taxon>Candidatus Kentrum</taxon>
    </lineage>
</organism>
<name>A0A451AK67_9GAMM</name>
<dbReference type="Gene3D" id="3.40.50.300">
    <property type="entry name" value="P-loop containing nucleotide triphosphate hydrolases"/>
    <property type="match status" value="1"/>
</dbReference>
<keyword evidence="1" id="KW-1133">Transmembrane helix</keyword>
<dbReference type="Pfam" id="PF20703">
    <property type="entry name" value="nSTAND1"/>
    <property type="match status" value="1"/>
</dbReference>